<protein>
    <submittedName>
        <fullName evidence="1">Uncharacterized protein</fullName>
    </submittedName>
</protein>
<evidence type="ECO:0000313" key="2">
    <source>
        <dbReference type="Proteomes" id="UP000732193"/>
    </source>
</evidence>
<dbReference type="Proteomes" id="UP000732193">
    <property type="component" value="Unassembled WGS sequence"/>
</dbReference>
<dbReference type="RefSeq" id="WP_169737476.1">
    <property type="nucleotide sequence ID" value="NZ_CANKZB010000001.1"/>
</dbReference>
<sequence length="47" mass="5375">MKTNTRFIKGIVAAAAKEETVMPWTRGKRRAAFIAKRNDIKVERRSA</sequence>
<evidence type="ECO:0000313" key="1">
    <source>
        <dbReference type="EMBL" id="MBM1714539.1"/>
    </source>
</evidence>
<dbReference type="GeneID" id="93914395"/>
<dbReference type="EMBL" id="JAFBRM010000003">
    <property type="protein sequence ID" value="MBM1714539.1"/>
    <property type="molecule type" value="Genomic_DNA"/>
</dbReference>
<dbReference type="AlphaFoldDB" id="A0AAE3B6Y5"/>
<keyword evidence="2" id="KW-1185">Reference proteome</keyword>
<proteinExistence type="predicted"/>
<accession>A0AAE3B6Y5</accession>
<reference evidence="1 2" key="1">
    <citation type="submission" date="2021-01" db="EMBL/GenBank/DDBJ databases">
        <title>Diatom-associated Roseobacters Show Island Model of Population Structure.</title>
        <authorList>
            <person name="Qu L."/>
            <person name="Feng X."/>
            <person name="Chen Y."/>
            <person name="Li L."/>
            <person name="Wang X."/>
            <person name="Hu Z."/>
            <person name="Wang H."/>
            <person name="Luo H."/>
        </authorList>
    </citation>
    <scope>NUCLEOTIDE SEQUENCE [LARGE SCALE GENOMIC DNA]</scope>
    <source>
        <strain evidence="1 2">TR60-84</strain>
    </source>
</reference>
<comment type="caution">
    <text evidence="1">The sequence shown here is derived from an EMBL/GenBank/DDBJ whole genome shotgun (WGS) entry which is preliminary data.</text>
</comment>
<gene>
    <name evidence="1" type="ORF">JQV55_13290</name>
</gene>
<organism evidence="1 2">
    <name type="scientific">Sulfitobacter geojensis</name>
    <dbReference type="NCBI Taxonomy" id="1342299"/>
    <lineage>
        <taxon>Bacteria</taxon>
        <taxon>Pseudomonadati</taxon>
        <taxon>Pseudomonadota</taxon>
        <taxon>Alphaproteobacteria</taxon>
        <taxon>Rhodobacterales</taxon>
        <taxon>Roseobacteraceae</taxon>
        <taxon>Sulfitobacter</taxon>
    </lineage>
</organism>
<name>A0AAE3B6Y5_9RHOB</name>